<feature type="transmembrane region" description="Helical" evidence="12">
    <location>
        <begin position="57"/>
        <end position="75"/>
    </location>
</feature>
<dbReference type="FunFam" id="1.20.120.350:FF:000016">
    <property type="entry name" value="Potassium voltage-gated channel subfamily D member 3"/>
    <property type="match status" value="1"/>
</dbReference>
<dbReference type="PRINTS" id="PR01497">
    <property type="entry name" value="SHALCHANNEL"/>
</dbReference>
<reference evidence="16" key="1">
    <citation type="submission" date="2016-06" db="UniProtKB">
        <authorList>
            <consortium name="WormBaseParasite"/>
        </authorList>
    </citation>
    <scope>IDENTIFICATION</scope>
</reference>
<keyword evidence="5" id="KW-0631">Potassium channel</keyword>
<gene>
    <name evidence="14" type="ORF">OFLC_LOCUS7595</name>
</gene>
<sequence length="197" mass="22425">MWEAFENPHTSTVALVFYYVTGFFIALSVLCNIIETVPCKYLVDDTTISCGELYERQFFVLDTACVIIFTVEYLLRLFAAPDRCKFLHSIMSMIDVVAIMPYYVGLGFTNKKDVSGAFVTLRVFGLRILGYTLKSCASELGFLVFSLAMAIIIFATIMYYAEKKVNDTRFTSIPAAFWYTIVTVSSRSLLFFFFLLI</sequence>
<organism evidence="16">
    <name type="scientific">Onchocerca flexuosa</name>
    <dbReference type="NCBI Taxonomy" id="387005"/>
    <lineage>
        <taxon>Eukaryota</taxon>
        <taxon>Metazoa</taxon>
        <taxon>Ecdysozoa</taxon>
        <taxon>Nematoda</taxon>
        <taxon>Chromadorea</taxon>
        <taxon>Rhabditida</taxon>
        <taxon>Spirurina</taxon>
        <taxon>Spiruromorpha</taxon>
        <taxon>Filarioidea</taxon>
        <taxon>Onchocercidae</taxon>
        <taxon>Onchocerca</taxon>
    </lineage>
</organism>
<dbReference type="PRINTS" id="PR00169">
    <property type="entry name" value="KCHANNEL"/>
</dbReference>
<evidence type="ECO:0000313" key="14">
    <source>
        <dbReference type="EMBL" id="VDO51771.1"/>
    </source>
</evidence>
<feature type="transmembrane region" description="Helical" evidence="12">
    <location>
        <begin position="176"/>
        <end position="196"/>
    </location>
</feature>
<feature type="domain" description="Ion transport" evidence="13">
    <location>
        <begin position="16"/>
        <end position="185"/>
    </location>
</feature>
<evidence type="ECO:0000256" key="5">
    <source>
        <dbReference type="ARBA" id="ARBA00022826"/>
    </source>
</evidence>
<dbReference type="STRING" id="387005.A0A183HJD4"/>
<evidence type="ECO:0000256" key="10">
    <source>
        <dbReference type="ARBA" id="ARBA00023136"/>
    </source>
</evidence>
<comment type="subcellular location">
    <subcellularLocation>
        <location evidence="1">Membrane</location>
        <topology evidence="1">Multi-pass membrane protein</topology>
    </subcellularLocation>
</comment>
<dbReference type="GO" id="GO:0005250">
    <property type="term" value="F:A-type (transient outward) potassium channel activity"/>
    <property type="evidence" value="ECO:0007669"/>
    <property type="project" value="TreeGrafter"/>
</dbReference>
<evidence type="ECO:0000313" key="15">
    <source>
        <dbReference type="Proteomes" id="UP000267606"/>
    </source>
</evidence>
<keyword evidence="2" id="KW-0813">Transport</keyword>
<dbReference type="InterPro" id="IPR003975">
    <property type="entry name" value="K_chnl_volt-dep_Kv4"/>
</dbReference>
<evidence type="ECO:0000256" key="2">
    <source>
        <dbReference type="ARBA" id="ARBA00022448"/>
    </source>
</evidence>
<dbReference type="GO" id="GO:0008076">
    <property type="term" value="C:voltage-gated potassium channel complex"/>
    <property type="evidence" value="ECO:0007669"/>
    <property type="project" value="InterPro"/>
</dbReference>
<protein>
    <submittedName>
        <fullName evidence="16">Ion_trans domain-containing protein</fullName>
    </submittedName>
</protein>
<evidence type="ECO:0000256" key="4">
    <source>
        <dbReference type="ARBA" id="ARBA00022692"/>
    </source>
</evidence>
<dbReference type="SUPFAM" id="SSF81324">
    <property type="entry name" value="Voltage-gated potassium channels"/>
    <property type="match status" value="1"/>
</dbReference>
<dbReference type="Gene3D" id="1.20.120.350">
    <property type="entry name" value="Voltage-gated potassium channels. Chain C"/>
    <property type="match status" value="1"/>
</dbReference>
<dbReference type="AlphaFoldDB" id="A0A183HJD4"/>
<dbReference type="FunFam" id="1.10.287.70:FF:000073">
    <property type="entry name" value="Potassium voltage-gated channel subfamily D member 2"/>
    <property type="match status" value="1"/>
</dbReference>
<evidence type="ECO:0000256" key="7">
    <source>
        <dbReference type="ARBA" id="ARBA00022958"/>
    </source>
</evidence>
<keyword evidence="7" id="KW-0630">Potassium</keyword>
<keyword evidence="10 12" id="KW-0472">Membrane</keyword>
<dbReference type="EMBL" id="UZAJ01008037">
    <property type="protein sequence ID" value="VDO51771.1"/>
    <property type="molecule type" value="Genomic_DNA"/>
</dbReference>
<keyword evidence="15" id="KW-1185">Reference proteome</keyword>
<feature type="transmembrane region" description="Helical" evidence="12">
    <location>
        <begin position="12"/>
        <end position="37"/>
    </location>
</feature>
<reference evidence="14 15" key="2">
    <citation type="submission" date="2018-11" db="EMBL/GenBank/DDBJ databases">
        <authorList>
            <consortium name="Pathogen Informatics"/>
        </authorList>
    </citation>
    <scope>NUCLEOTIDE SEQUENCE [LARGE SCALE GENOMIC DNA]</scope>
</reference>
<dbReference type="InterPro" id="IPR005821">
    <property type="entry name" value="Ion_trans_dom"/>
</dbReference>
<evidence type="ECO:0000256" key="12">
    <source>
        <dbReference type="SAM" id="Phobius"/>
    </source>
</evidence>
<keyword evidence="9" id="KW-0406">Ion transport</keyword>
<feature type="transmembrane region" description="Helical" evidence="12">
    <location>
        <begin position="140"/>
        <end position="161"/>
    </location>
</feature>
<dbReference type="Proteomes" id="UP000267606">
    <property type="component" value="Unassembled WGS sequence"/>
</dbReference>
<name>A0A183HJD4_9BILA</name>
<dbReference type="Pfam" id="PF00520">
    <property type="entry name" value="Ion_trans"/>
    <property type="match status" value="1"/>
</dbReference>
<keyword evidence="3" id="KW-0633">Potassium transport</keyword>
<evidence type="ECO:0000256" key="9">
    <source>
        <dbReference type="ARBA" id="ARBA00023065"/>
    </source>
</evidence>
<proteinExistence type="predicted"/>
<evidence type="ECO:0000259" key="13">
    <source>
        <dbReference type="Pfam" id="PF00520"/>
    </source>
</evidence>
<evidence type="ECO:0000256" key="8">
    <source>
        <dbReference type="ARBA" id="ARBA00022989"/>
    </source>
</evidence>
<evidence type="ECO:0000256" key="11">
    <source>
        <dbReference type="ARBA" id="ARBA00023303"/>
    </source>
</evidence>
<dbReference type="Gene3D" id="1.10.287.70">
    <property type="match status" value="1"/>
</dbReference>
<evidence type="ECO:0000256" key="6">
    <source>
        <dbReference type="ARBA" id="ARBA00022882"/>
    </source>
</evidence>
<keyword evidence="6" id="KW-0851">Voltage-gated channel</keyword>
<dbReference type="InterPro" id="IPR027359">
    <property type="entry name" value="Volt_channel_dom_sf"/>
</dbReference>
<dbReference type="PANTHER" id="PTHR11537">
    <property type="entry name" value="VOLTAGE-GATED POTASSIUM CHANNEL"/>
    <property type="match status" value="1"/>
</dbReference>
<keyword evidence="8 12" id="KW-1133">Transmembrane helix</keyword>
<dbReference type="PANTHER" id="PTHR11537:SF105">
    <property type="entry name" value="POTASSIUM VOLTAGE-GATED CHANNEL PROTEIN SHAL"/>
    <property type="match status" value="1"/>
</dbReference>
<dbReference type="GO" id="GO:0001508">
    <property type="term" value="P:action potential"/>
    <property type="evidence" value="ECO:0007669"/>
    <property type="project" value="TreeGrafter"/>
</dbReference>
<keyword evidence="4 12" id="KW-0812">Transmembrane</keyword>
<evidence type="ECO:0000256" key="3">
    <source>
        <dbReference type="ARBA" id="ARBA00022538"/>
    </source>
</evidence>
<accession>A0A183HJD4</accession>
<evidence type="ECO:0000256" key="1">
    <source>
        <dbReference type="ARBA" id="ARBA00004141"/>
    </source>
</evidence>
<feature type="transmembrane region" description="Helical" evidence="12">
    <location>
        <begin position="87"/>
        <end position="108"/>
    </location>
</feature>
<keyword evidence="11" id="KW-0407">Ion channel</keyword>
<dbReference type="InterPro" id="IPR028325">
    <property type="entry name" value="VG_K_chnl"/>
</dbReference>
<dbReference type="WBParaSite" id="OFLC_0000759501-mRNA-1">
    <property type="protein sequence ID" value="OFLC_0000759501-mRNA-1"/>
    <property type="gene ID" value="OFLC_0000759501"/>
</dbReference>
<evidence type="ECO:0000313" key="16">
    <source>
        <dbReference type="WBParaSite" id="OFLC_0000759501-mRNA-1"/>
    </source>
</evidence>